<dbReference type="InterPro" id="IPR001412">
    <property type="entry name" value="aa-tRNA-synth_I_CS"/>
</dbReference>
<feature type="domain" description="Glutamyl/glutaminyl-tRNA synthetase class Ib catalytic" evidence="13">
    <location>
        <begin position="2"/>
        <end position="317"/>
    </location>
</feature>
<evidence type="ECO:0000256" key="1">
    <source>
        <dbReference type="ARBA" id="ARBA00004173"/>
    </source>
</evidence>
<keyword evidence="6 11" id="KW-0067">ATP-binding</keyword>
<dbReference type="InterPro" id="IPR033910">
    <property type="entry name" value="GluRS_core"/>
</dbReference>
<dbReference type="Pfam" id="PF00749">
    <property type="entry name" value="tRNA-synt_1c"/>
    <property type="match status" value="1"/>
</dbReference>
<evidence type="ECO:0000259" key="13">
    <source>
        <dbReference type="Pfam" id="PF00749"/>
    </source>
</evidence>
<evidence type="ECO:0000256" key="3">
    <source>
        <dbReference type="ARBA" id="ARBA00012835"/>
    </source>
</evidence>
<dbReference type="GO" id="GO:0000049">
    <property type="term" value="F:tRNA binding"/>
    <property type="evidence" value="ECO:0007669"/>
    <property type="project" value="InterPro"/>
</dbReference>
<evidence type="ECO:0000256" key="11">
    <source>
        <dbReference type="RuleBase" id="RU363037"/>
    </source>
</evidence>
<proteinExistence type="inferred from homology"/>
<dbReference type="Proteomes" id="UP001383192">
    <property type="component" value="Unassembled WGS sequence"/>
</dbReference>
<protein>
    <recommendedName>
        <fullName evidence="10">Glutamate--tRNA ligase, mitochondrial</fullName>
        <ecNumber evidence="3">6.1.1.17</ecNumber>
    </recommendedName>
    <alternativeName>
        <fullName evidence="9">Glutamyl-tRNA synthetase</fullName>
    </alternativeName>
</protein>
<keyword evidence="4 11" id="KW-0436">Ligase</keyword>
<keyword evidence="8 11" id="KW-0030">Aminoacyl-tRNA synthetase</keyword>
<evidence type="ECO:0000256" key="8">
    <source>
        <dbReference type="ARBA" id="ARBA00023146"/>
    </source>
</evidence>
<dbReference type="GO" id="GO:0008270">
    <property type="term" value="F:zinc ion binding"/>
    <property type="evidence" value="ECO:0007669"/>
    <property type="project" value="InterPro"/>
</dbReference>
<dbReference type="InterPro" id="IPR014729">
    <property type="entry name" value="Rossmann-like_a/b/a_fold"/>
</dbReference>
<dbReference type="InterPro" id="IPR008925">
    <property type="entry name" value="aa_tRNA-synth_I_cd-bd_sf"/>
</dbReference>
<evidence type="ECO:0000259" key="14">
    <source>
        <dbReference type="Pfam" id="PF19269"/>
    </source>
</evidence>
<sequence length="515" mass="57973">MVLLRFAPSPTGPLHLGGLRMALYNYLYARKHGGKWIMRIEDTDTTRYVPGSVDGIRQALDWAGLDYDYGPGKDTAHGPYYQSERLDLYQHHARTLLDTHRAYRCFCSPSTLTSTRERLARLGSNASYDKACLHLTDEEVARKVKAGEKYTIRINDSIPPSQTPTQTPTKDMVFGTIRDAHLSLATDPILLKSDGFPTYHLASVIDDHEMRITHVLRGEEWLPSLPLHLDLYAHLGWTPPQYGHLPLLLNPDGSKMSKRNGDVRVVDYIKRGWEPEAILNWLALAGWGASSSSSSASSTTSTTSTNTNSAPDSTTILTLPQLTDQFSLSAVTQRNSSLDPSKLEYINKRHIERKLQHPEKEAELADRIHDLVKSRFPLSRYTTTEMIAQAIRILDRRLITINDVPDLAPYLFIEPDHTTEDALWMLAKVGDDLEKILSSALDVVRQVDLDPKGTPNADILKRLNEERDRLELKNKKAYMMGLRWALTGMKDGPGVVDIMKVLGKDRTVERLGVKV</sequence>
<feature type="region of interest" description="Disordered" evidence="12">
    <location>
        <begin position="292"/>
        <end position="314"/>
    </location>
</feature>
<dbReference type="PROSITE" id="PS00178">
    <property type="entry name" value="AA_TRNA_LIGASE_I"/>
    <property type="match status" value="1"/>
</dbReference>
<evidence type="ECO:0000256" key="2">
    <source>
        <dbReference type="ARBA" id="ARBA00007894"/>
    </source>
</evidence>
<comment type="similarity">
    <text evidence="2">Belongs to the class-I aminoacyl-tRNA synthetase family. Glutamate--tRNA ligase type 1 subfamily.</text>
</comment>
<reference evidence="15 16" key="1">
    <citation type="submission" date="2024-01" db="EMBL/GenBank/DDBJ databases">
        <title>A draft genome for a cacao thread blight-causing isolate of Paramarasmius palmivorus.</title>
        <authorList>
            <person name="Baruah I.K."/>
            <person name="Bukari Y."/>
            <person name="Amoako-Attah I."/>
            <person name="Meinhardt L.W."/>
            <person name="Bailey B.A."/>
            <person name="Cohen S.P."/>
        </authorList>
    </citation>
    <scope>NUCLEOTIDE SEQUENCE [LARGE SCALE GENOMIC DNA]</scope>
    <source>
        <strain evidence="15 16">GH-12</strain>
    </source>
</reference>
<evidence type="ECO:0000313" key="15">
    <source>
        <dbReference type="EMBL" id="KAK7016176.1"/>
    </source>
</evidence>
<feature type="domain" description="Aminoacyl-tRNA synthetase class I anticodon-binding" evidence="14">
    <location>
        <begin position="370"/>
        <end position="511"/>
    </location>
</feature>
<dbReference type="PRINTS" id="PR00987">
    <property type="entry name" value="TRNASYNTHGLU"/>
</dbReference>
<dbReference type="InterPro" id="IPR004527">
    <property type="entry name" value="Glu-tRNA-ligase_bac/mito"/>
</dbReference>
<evidence type="ECO:0000256" key="10">
    <source>
        <dbReference type="ARBA" id="ARBA00072917"/>
    </source>
</evidence>
<comment type="caution">
    <text evidence="15">The sequence shown here is derived from an EMBL/GenBank/DDBJ whole genome shotgun (WGS) entry which is preliminary data.</text>
</comment>
<dbReference type="GO" id="GO:0004818">
    <property type="term" value="F:glutamate-tRNA ligase activity"/>
    <property type="evidence" value="ECO:0007669"/>
    <property type="project" value="UniProtKB-EC"/>
</dbReference>
<accession>A0AAW0AT36</accession>
<dbReference type="SUPFAM" id="SSF48163">
    <property type="entry name" value="An anticodon-binding domain of class I aminoacyl-tRNA synthetases"/>
    <property type="match status" value="1"/>
</dbReference>
<dbReference type="InterPro" id="IPR049940">
    <property type="entry name" value="GluQ/Sye"/>
</dbReference>
<dbReference type="InterPro" id="IPR020058">
    <property type="entry name" value="Glu/Gln-tRNA-synth_Ib_cat-dom"/>
</dbReference>
<dbReference type="Gene3D" id="3.40.50.620">
    <property type="entry name" value="HUPs"/>
    <property type="match status" value="1"/>
</dbReference>
<name>A0AAW0AT36_9AGAR</name>
<dbReference type="CDD" id="cd00808">
    <property type="entry name" value="GluRS_core"/>
    <property type="match status" value="1"/>
</dbReference>
<organism evidence="15 16">
    <name type="scientific">Paramarasmius palmivorus</name>
    <dbReference type="NCBI Taxonomy" id="297713"/>
    <lineage>
        <taxon>Eukaryota</taxon>
        <taxon>Fungi</taxon>
        <taxon>Dikarya</taxon>
        <taxon>Basidiomycota</taxon>
        <taxon>Agaricomycotina</taxon>
        <taxon>Agaricomycetes</taxon>
        <taxon>Agaricomycetidae</taxon>
        <taxon>Agaricales</taxon>
        <taxon>Marasmiineae</taxon>
        <taxon>Marasmiaceae</taxon>
        <taxon>Paramarasmius</taxon>
    </lineage>
</organism>
<dbReference type="SUPFAM" id="SSF52374">
    <property type="entry name" value="Nucleotidylyl transferase"/>
    <property type="match status" value="1"/>
</dbReference>
<dbReference type="EMBL" id="JAYKXP010000297">
    <property type="protein sequence ID" value="KAK7016176.1"/>
    <property type="molecule type" value="Genomic_DNA"/>
</dbReference>
<evidence type="ECO:0000256" key="5">
    <source>
        <dbReference type="ARBA" id="ARBA00022741"/>
    </source>
</evidence>
<dbReference type="GO" id="GO:0005524">
    <property type="term" value="F:ATP binding"/>
    <property type="evidence" value="ECO:0007669"/>
    <property type="project" value="UniProtKB-KW"/>
</dbReference>
<dbReference type="PANTHER" id="PTHR43311:SF2">
    <property type="entry name" value="GLUTAMATE--TRNA LIGASE, MITOCHONDRIAL-RELATED"/>
    <property type="match status" value="1"/>
</dbReference>
<dbReference type="FunFam" id="3.40.50.620:FF:000045">
    <property type="entry name" value="Glutamate--tRNA ligase, mitochondrial"/>
    <property type="match status" value="1"/>
</dbReference>
<evidence type="ECO:0000256" key="7">
    <source>
        <dbReference type="ARBA" id="ARBA00022917"/>
    </source>
</evidence>
<dbReference type="InterPro" id="IPR000924">
    <property type="entry name" value="Glu/Gln-tRNA-synth"/>
</dbReference>
<comment type="subcellular location">
    <subcellularLocation>
        <location evidence="1">Mitochondrion</location>
    </subcellularLocation>
</comment>
<evidence type="ECO:0000313" key="16">
    <source>
        <dbReference type="Proteomes" id="UP001383192"/>
    </source>
</evidence>
<keyword evidence="5 11" id="KW-0547">Nucleotide-binding</keyword>
<evidence type="ECO:0000256" key="12">
    <source>
        <dbReference type="SAM" id="MobiDB-lite"/>
    </source>
</evidence>
<dbReference type="EC" id="6.1.1.17" evidence="3"/>
<dbReference type="AlphaFoldDB" id="A0AAW0AT36"/>
<dbReference type="InterPro" id="IPR020751">
    <property type="entry name" value="aa-tRNA-synth_I_codon-bd_sub2"/>
</dbReference>
<evidence type="ECO:0000256" key="6">
    <source>
        <dbReference type="ARBA" id="ARBA00022840"/>
    </source>
</evidence>
<evidence type="ECO:0000256" key="4">
    <source>
        <dbReference type="ARBA" id="ARBA00022598"/>
    </source>
</evidence>
<dbReference type="Gene3D" id="1.10.10.350">
    <property type="match status" value="1"/>
</dbReference>
<dbReference type="Pfam" id="PF19269">
    <property type="entry name" value="Anticodon_2"/>
    <property type="match status" value="1"/>
</dbReference>
<evidence type="ECO:0000256" key="9">
    <source>
        <dbReference type="ARBA" id="ARBA00030865"/>
    </source>
</evidence>
<dbReference type="NCBIfam" id="TIGR00464">
    <property type="entry name" value="gltX_bact"/>
    <property type="match status" value="1"/>
</dbReference>
<dbReference type="PANTHER" id="PTHR43311">
    <property type="entry name" value="GLUTAMATE--TRNA LIGASE"/>
    <property type="match status" value="1"/>
</dbReference>
<dbReference type="InterPro" id="IPR045462">
    <property type="entry name" value="aa-tRNA-synth_I_cd-bd"/>
</dbReference>
<dbReference type="GO" id="GO:0005739">
    <property type="term" value="C:mitochondrion"/>
    <property type="evidence" value="ECO:0007669"/>
    <property type="project" value="UniProtKB-SubCell"/>
</dbReference>
<keyword evidence="16" id="KW-1185">Reference proteome</keyword>
<dbReference type="HAMAP" id="MF_00022">
    <property type="entry name" value="Glu_tRNA_synth_type1"/>
    <property type="match status" value="1"/>
</dbReference>
<dbReference type="GO" id="GO:0006424">
    <property type="term" value="P:glutamyl-tRNA aminoacylation"/>
    <property type="evidence" value="ECO:0007669"/>
    <property type="project" value="InterPro"/>
</dbReference>
<keyword evidence="7 11" id="KW-0648">Protein biosynthesis</keyword>
<gene>
    <name evidence="15" type="primary">MSE1_2</name>
    <name evidence="15" type="ORF">VNI00_018977</name>
</gene>